<feature type="transmembrane region" description="Helical" evidence="1">
    <location>
        <begin position="162"/>
        <end position="181"/>
    </location>
</feature>
<dbReference type="InterPro" id="IPR045339">
    <property type="entry name" value="DUF6534"/>
</dbReference>
<evidence type="ECO:0000259" key="2">
    <source>
        <dbReference type="Pfam" id="PF20152"/>
    </source>
</evidence>
<feature type="transmembrane region" description="Helical" evidence="1">
    <location>
        <begin position="47"/>
        <end position="71"/>
    </location>
</feature>
<dbReference type="PANTHER" id="PTHR40465">
    <property type="entry name" value="CHROMOSOME 1, WHOLE GENOME SHOTGUN SEQUENCE"/>
    <property type="match status" value="1"/>
</dbReference>
<proteinExistence type="predicted"/>
<dbReference type="OrthoDB" id="3263055at2759"/>
<keyword evidence="1" id="KW-1133">Transmembrane helix</keyword>
<evidence type="ECO:0000313" key="3">
    <source>
        <dbReference type="EMBL" id="KAF7360755.1"/>
    </source>
</evidence>
<keyword evidence="1" id="KW-0812">Transmembrane</keyword>
<dbReference type="Proteomes" id="UP000620124">
    <property type="component" value="Unassembled WGS sequence"/>
</dbReference>
<keyword evidence="4" id="KW-1185">Reference proteome</keyword>
<feature type="transmembrane region" description="Helical" evidence="1">
    <location>
        <begin position="117"/>
        <end position="142"/>
    </location>
</feature>
<sequence length="301" mass="33538">MATLDNTLGMMFNAVVISSALYGAGCLQAWFYFRTYLKRDSWWIKSLVAFVTVCDTAQQALISACAYTYLVTNFANPAVLGRVVNTLIIEIFFENLIALVVQLFYCYRVYRVSKGNWIVSGFLALISAGSFIALMVYTFKALNIHTFVDLATLKTLSMSCNIASAATDALISLVLVYYLYVSKTGFDRTDDMVNRLIAFTFNTGLPTSFCALAACISINASPETFIYIFWFLLQGRLYTNTMLVTLNTRDYVRSMTASADFQLRGSSSARSGNAIAIQMDTTTFVADQDIVSSLRFIRSKQ</sequence>
<protein>
    <recommendedName>
        <fullName evidence="2">DUF6534 domain-containing protein</fullName>
    </recommendedName>
</protein>
<keyword evidence="1" id="KW-0472">Membrane</keyword>
<dbReference type="PANTHER" id="PTHR40465:SF1">
    <property type="entry name" value="DUF6534 DOMAIN-CONTAINING PROTEIN"/>
    <property type="match status" value="1"/>
</dbReference>
<name>A0A8H6YMT5_9AGAR</name>
<gene>
    <name evidence="3" type="ORF">MVEN_00807500</name>
</gene>
<feature type="transmembrane region" description="Helical" evidence="1">
    <location>
        <begin position="193"/>
        <end position="219"/>
    </location>
</feature>
<dbReference type="AlphaFoldDB" id="A0A8H6YMT5"/>
<dbReference type="Pfam" id="PF20152">
    <property type="entry name" value="DUF6534"/>
    <property type="match status" value="1"/>
</dbReference>
<evidence type="ECO:0000256" key="1">
    <source>
        <dbReference type="SAM" id="Phobius"/>
    </source>
</evidence>
<feature type="domain" description="DUF6534" evidence="2">
    <location>
        <begin position="164"/>
        <end position="251"/>
    </location>
</feature>
<feature type="transmembrane region" description="Helical" evidence="1">
    <location>
        <begin position="225"/>
        <end position="246"/>
    </location>
</feature>
<evidence type="ECO:0000313" key="4">
    <source>
        <dbReference type="Proteomes" id="UP000620124"/>
    </source>
</evidence>
<organism evidence="3 4">
    <name type="scientific">Mycena venus</name>
    <dbReference type="NCBI Taxonomy" id="2733690"/>
    <lineage>
        <taxon>Eukaryota</taxon>
        <taxon>Fungi</taxon>
        <taxon>Dikarya</taxon>
        <taxon>Basidiomycota</taxon>
        <taxon>Agaricomycotina</taxon>
        <taxon>Agaricomycetes</taxon>
        <taxon>Agaricomycetidae</taxon>
        <taxon>Agaricales</taxon>
        <taxon>Marasmiineae</taxon>
        <taxon>Mycenaceae</taxon>
        <taxon>Mycena</taxon>
    </lineage>
</organism>
<dbReference type="EMBL" id="JACAZI010000005">
    <property type="protein sequence ID" value="KAF7360755.1"/>
    <property type="molecule type" value="Genomic_DNA"/>
</dbReference>
<reference evidence="3" key="1">
    <citation type="submission" date="2020-05" db="EMBL/GenBank/DDBJ databases">
        <title>Mycena genomes resolve the evolution of fungal bioluminescence.</title>
        <authorList>
            <person name="Tsai I.J."/>
        </authorList>
    </citation>
    <scope>NUCLEOTIDE SEQUENCE</scope>
    <source>
        <strain evidence="3">CCC161011</strain>
    </source>
</reference>
<accession>A0A8H6YMT5</accession>
<comment type="caution">
    <text evidence="3">The sequence shown here is derived from an EMBL/GenBank/DDBJ whole genome shotgun (WGS) entry which is preliminary data.</text>
</comment>
<feature type="transmembrane region" description="Helical" evidence="1">
    <location>
        <begin position="12"/>
        <end position="35"/>
    </location>
</feature>
<feature type="transmembrane region" description="Helical" evidence="1">
    <location>
        <begin position="83"/>
        <end position="105"/>
    </location>
</feature>